<reference evidence="2 3" key="1">
    <citation type="submission" date="2024-09" db="EMBL/GenBank/DDBJ databases">
        <authorList>
            <person name="Sun Q."/>
            <person name="Mori K."/>
        </authorList>
    </citation>
    <scope>NUCLEOTIDE SEQUENCE [LARGE SCALE GENOMIC DNA]</scope>
    <source>
        <strain evidence="2 3">TBRC 5777</strain>
    </source>
</reference>
<dbReference type="EMBL" id="JBHLUN010000008">
    <property type="protein sequence ID" value="MFC0409097.1"/>
    <property type="molecule type" value="Genomic_DNA"/>
</dbReference>
<sequence>MQDSPAPIPPPAAAFLAPGHHEEALRSNLRRYRRFATGLLVGMAGVTVGAYALPPGWWTDLLQASAKAGLVGGIADWFAVTALFRHPLGLPIPHTAIIPRQKERLGAALGRFVADHVFTEREVARVIERLDLATVVGNVLADPDTTRPAAQAVAASVPRLLSNLQEGRAQKLVLRILPRLADGPAATRLLAQTLRTLVEGGKHRDVFALALGEVREILRNKEQSLRDEVEKRVREQGGSVVGWVAGAYLARRVVASVNSALDEALNSENAESGLRAAFDEWVMRELDRLEHDPERAAQIGGALRAALRHGVVSGWLDDAWHRLRWAAELDAAKPDGRIAAIAQAALRNAGTMLAEDTGARAKLNGALERMLLTLLPSARQRLSGFVSGVVGNWDAATVTERIELRVGRDLQFVRINGTVVGFLVGGALFAILSTLFGHVAF</sequence>
<dbReference type="RefSeq" id="WP_377044846.1">
    <property type="nucleotide sequence ID" value="NZ_JBHLUN010000008.1"/>
</dbReference>
<keyword evidence="1" id="KW-0472">Membrane</keyword>
<evidence type="ECO:0000313" key="3">
    <source>
        <dbReference type="Proteomes" id="UP001589865"/>
    </source>
</evidence>
<dbReference type="Pfam" id="PF04286">
    <property type="entry name" value="DUF445"/>
    <property type="match status" value="1"/>
</dbReference>
<keyword evidence="1" id="KW-1133">Transmembrane helix</keyword>
<proteinExistence type="predicted"/>
<accession>A0ABV6JUV6</accession>
<feature type="transmembrane region" description="Helical" evidence="1">
    <location>
        <begin position="415"/>
        <end position="436"/>
    </location>
</feature>
<comment type="caution">
    <text evidence="2">The sequence shown here is derived from an EMBL/GenBank/DDBJ whole genome shotgun (WGS) entry which is preliminary data.</text>
</comment>
<dbReference type="InterPro" id="IPR007383">
    <property type="entry name" value="DUF445"/>
</dbReference>
<name>A0ABV6JUV6_9PROT</name>
<dbReference type="Proteomes" id="UP001589865">
    <property type="component" value="Unassembled WGS sequence"/>
</dbReference>
<feature type="transmembrane region" description="Helical" evidence="1">
    <location>
        <begin position="35"/>
        <end position="53"/>
    </location>
</feature>
<protein>
    <submittedName>
        <fullName evidence="2">DUF445 domain-containing protein</fullName>
    </submittedName>
</protein>
<evidence type="ECO:0000256" key="1">
    <source>
        <dbReference type="SAM" id="Phobius"/>
    </source>
</evidence>
<dbReference type="PANTHER" id="PTHR38442:SF1">
    <property type="entry name" value="INNER MEMBRANE PROTEIN"/>
    <property type="match status" value="1"/>
</dbReference>
<gene>
    <name evidence="2" type="ORF">ACFFGY_12620</name>
</gene>
<evidence type="ECO:0000313" key="2">
    <source>
        <dbReference type="EMBL" id="MFC0409097.1"/>
    </source>
</evidence>
<dbReference type="PANTHER" id="PTHR38442">
    <property type="entry name" value="INNER MEMBRANE PROTEIN-RELATED"/>
    <property type="match status" value="1"/>
</dbReference>
<keyword evidence="1" id="KW-0812">Transmembrane</keyword>
<keyword evidence="3" id="KW-1185">Reference proteome</keyword>
<organism evidence="2 3">
    <name type="scientific">Roseomonas elaeocarpi</name>
    <dbReference type="NCBI Taxonomy" id="907779"/>
    <lineage>
        <taxon>Bacteria</taxon>
        <taxon>Pseudomonadati</taxon>
        <taxon>Pseudomonadota</taxon>
        <taxon>Alphaproteobacteria</taxon>
        <taxon>Acetobacterales</taxon>
        <taxon>Roseomonadaceae</taxon>
        <taxon>Roseomonas</taxon>
    </lineage>
</organism>